<protein>
    <submittedName>
        <fullName evidence="8">Toluene monooxygenase system ferredoxin subunit</fullName>
    </submittedName>
</protein>
<keyword evidence="1" id="KW-0001">2Fe-2S</keyword>
<dbReference type="RefSeq" id="WP_040754218.1">
    <property type="nucleotide sequence ID" value="NZ_JACHIT010000002.1"/>
</dbReference>
<evidence type="ECO:0000256" key="4">
    <source>
        <dbReference type="ARBA" id="ARBA00023014"/>
    </source>
</evidence>
<keyword evidence="3" id="KW-0408">Iron</keyword>
<evidence type="ECO:0000313" key="9">
    <source>
        <dbReference type="Proteomes" id="UP000540412"/>
    </source>
</evidence>
<keyword evidence="9" id="KW-1185">Reference proteome</keyword>
<evidence type="ECO:0000256" key="2">
    <source>
        <dbReference type="ARBA" id="ARBA00022723"/>
    </source>
</evidence>
<dbReference type="Pfam" id="PF00355">
    <property type="entry name" value="Rieske"/>
    <property type="match status" value="1"/>
</dbReference>
<comment type="cofactor">
    <cofactor evidence="5">
        <name>[2Fe-2S] cluster</name>
        <dbReference type="ChEBI" id="CHEBI:190135"/>
    </cofactor>
</comment>
<evidence type="ECO:0000256" key="1">
    <source>
        <dbReference type="ARBA" id="ARBA00022714"/>
    </source>
</evidence>
<keyword evidence="8" id="KW-0503">Monooxygenase</keyword>
<gene>
    <name evidence="8" type="ORF">BJY24_005529</name>
</gene>
<keyword evidence="2" id="KW-0479">Metal-binding</keyword>
<dbReference type="GO" id="GO:0051537">
    <property type="term" value="F:2 iron, 2 sulfur cluster binding"/>
    <property type="evidence" value="ECO:0007669"/>
    <property type="project" value="UniProtKB-KW"/>
</dbReference>
<dbReference type="Gene3D" id="2.102.10.10">
    <property type="entry name" value="Rieske [2Fe-2S] iron-sulphur domain"/>
    <property type="match status" value="1"/>
</dbReference>
<dbReference type="PANTHER" id="PTHR21496">
    <property type="entry name" value="FERREDOXIN-RELATED"/>
    <property type="match status" value="1"/>
</dbReference>
<comment type="similarity">
    <text evidence="6">Belongs to the bacterial ring-hydroxylating dioxygenase ferredoxin component family.</text>
</comment>
<evidence type="ECO:0000259" key="7">
    <source>
        <dbReference type="PROSITE" id="PS51296"/>
    </source>
</evidence>
<dbReference type="GO" id="GO:0046872">
    <property type="term" value="F:metal ion binding"/>
    <property type="evidence" value="ECO:0007669"/>
    <property type="project" value="UniProtKB-KW"/>
</dbReference>
<evidence type="ECO:0000313" key="8">
    <source>
        <dbReference type="EMBL" id="MBB5916617.1"/>
    </source>
</evidence>
<evidence type="ECO:0000256" key="5">
    <source>
        <dbReference type="ARBA" id="ARBA00034078"/>
    </source>
</evidence>
<dbReference type="PROSITE" id="PS51296">
    <property type="entry name" value="RIESKE"/>
    <property type="match status" value="1"/>
</dbReference>
<dbReference type="GO" id="GO:0004497">
    <property type="term" value="F:monooxygenase activity"/>
    <property type="evidence" value="ECO:0007669"/>
    <property type="project" value="UniProtKB-KW"/>
</dbReference>
<dbReference type="AlphaFoldDB" id="A0A7W9PID2"/>
<dbReference type="GO" id="GO:0016705">
    <property type="term" value="F:oxidoreductase activity, acting on paired donors, with incorporation or reduction of molecular oxygen"/>
    <property type="evidence" value="ECO:0007669"/>
    <property type="project" value="UniProtKB-ARBA"/>
</dbReference>
<proteinExistence type="inferred from homology"/>
<accession>A0A7W9PID2</accession>
<dbReference type="SUPFAM" id="SSF50022">
    <property type="entry name" value="ISP domain"/>
    <property type="match status" value="1"/>
</dbReference>
<feature type="domain" description="Rieske" evidence="7">
    <location>
        <begin position="11"/>
        <end position="106"/>
    </location>
</feature>
<keyword evidence="4" id="KW-0411">Iron-sulfur</keyword>
<dbReference type="InterPro" id="IPR036922">
    <property type="entry name" value="Rieske_2Fe-2S_sf"/>
</dbReference>
<evidence type="ECO:0000256" key="3">
    <source>
        <dbReference type="ARBA" id="ARBA00023004"/>
    </source>
</evidence>
<dbReference type="Proteomes" id="UP000540412">
    <property type="component" value="Unassembled WGS sequence"/>
</dbReference>
<organism evidence="8 9">
    <name type="scientific">Nocardia transvalensis</name>
    <dbReference type="NCBI Taxonomy" id="37333"/>
    <lineage>
        <taxon>Bacteria</taxon>
        <taxon>Bacillati</taxon>
        <taxon>Actinomycetota</taxon>
        <taxon>Actinomycetes</taxon>
        <taxon>Mycobacteriales</taxon>
        <taxon>Nocardiaceae</taxon>
        <taxon>Nocardia</taxon>
    </lineage>
</organism>
<dbReference type="InterPro" id="IPR017941">
    <property type="entry name" value="Rieske_2Fe-2S"/>
</dbReference>
<name>A0A7W9PID2_9NOCA</name>
<dbReference type="EMBL" id="JACHIT010000002">
    <property type="protein sequence ID" value="MBB5916617.1"/>
    <property type="molecule type" value="Genomic_DNA"/>
</dbReference>
<reference evidence="8 9" key="1">
    <citation type="submission" date="2020-08" db="EMBL/GenBank/DDBJ databases">
        <title>Sequencing the genomes of 1000 actinobacteria strains.</title>
        <authorList>
            <person name="Klenk H.-P."/>
        </authorList>
    </citation>
    <scope>NUCLEOTIDE SEQUENCE [LARGE SCALE GENOMIC DNA]</scope>
    <source>
        <strain evidence="8 9">DSM 43582</strain>
    </source>
</reference>
<evidence type="ECO:0000256" key="6">
    <source>
        <dbReference type="ARBA" id="ARBA00038001"/>
    </source>
</evidence>
<sequence>MTENGTETRNWQETQHIDDLWEDEMVGVEVDGKKVLLVNAGGEVRAYENRCPHQAWPLDEGDLDGGQLTCVNHMWTFDALTGAGINPCDHALKAFPCRVDVDGMIEVDLG</sequence>
<keyword evidence="8" id="KW-0560">Oxidoreductase</keyword>
<comment type="caution">
    <text evidence="8">The sequence shown here is derived from an EMBL/GenBank/DDBJ whole genome shotgun (WGS) entry which is preliminary data.</text>
</comment>
<dbReference type="PANTHER" id="PTHR21496:SF0">
    <property type="entry name" value="RIESKE DOMAIN-CONTAINING PROTEIN"/>
    <property type="match status" value="1"/>
</dbReference>